<sequence>MHPGTLSPRAARWGWAVPLVAMATLLVTMWADPPLLRSLRYAAFDQFQQWHPRPQVDAPVRIVDIDDESLRRVGQWPWPRDQVARLVQDLQAAQPAVVAMDILFAERDRRSTAASADAGAAAPDAQMTAALARGQVVLGFGMAPTRAASAPPDLQDDGLALKAGYLEMGGNPEAFLPPFAASIANLPELQQAAAGQGAMTFIPDVDGVVRTVPLVLSLDGRLVPSLSAEALRVAVGASQYVVRSAGDTGGVVDVHIGPHVIETDASGAQWIHYARPDTARYIPAWRVLSHQLSADELKGKIVLVGTSAQGLMDLRFSPLGGIIPGVEVHAQALEQVLTGHRLRRPGWTPALEVIATLLGCLLVGGLAMKRRAVGSAVGFAMLSGTVSLAAWQSFLWAGLLIDPITPVLGMALVFVPTTVMRYLQSERRQRRMKHAFSRYMSPNLVDYLLSHPDGLALESRRQRCSFVFTDLAGFTRLMEGMDAATAVGLVNRYLDRMIAIAFEHDGTLDRIVGDAVAIMFSAPVEQRDHELRALRCALQMHAFSRRYVEELARQGIPFSETRIGVHSGEVTVGNFGGDAIFDYRALGDAVNTAARLEGANKHLGTLICVSEATLSACPGALARPIGRLRLAGRTGYVMTYEPQADGAAPDAAYQQAYELVHSHSELALPAFEALAADRPADPLVQLHLARLRAGKRGEDIELLDK</sequence>
<evidence type="ECO:0000313" key="4">
    <source>
        <dbReference type="Proteomes" id="UP001606300"/>
    </source>
</evidence>
<dbReference type="CDD" id="cd07302">
    <property type="entry name" value="CHD"/>
    <property type="match status" value="1"/>
</dbReference>
<dbReference type="PANTHER" id="PTHR43081">
    <property type="entry name" value="ADENYLATE CYCLASE, TERMINAL-DIFFERENTIATION SPECIFIC-RELATED"/>
    <property type="match status" value="1"/>
</dbReference>
<feature type="transmembrane region" description="Helical" evidence="1">
    <location>
        <begin position="379"/>
        <end position="398"/>
    </location>
</feature>
<accession>A0ABW7EP99</accession>
<dbReference type="PROSITE" id="PS50125">
    <property type="entry name" value="GUANYLATE_CYCLASE_2"/>
    <property type="match status" value="1"/>
</dbReference>
<dbReference type="SMART" id="SM00044">
    <property type="entry name" value="CYCc"/>
    <property type="match status" value="1"/>
</dbReference>
<dbReference type="SMART" id="SM01080">
    <property type="entry name" value="CHASE2"/>
    <property type="match status" value="1"/>
</dbReference>
<evidence type="ECO:0000256" key="1">
    <source>
        <dbReference type="SAM" id="Phobius"/>
    </source>
</evidence>
<feature type="domain" description="Guanylate cyclase" evidence="2">
    <location>
        <begin position="465"/>
        <end position="597"/>
    </location>
</feature>
<dbReference type="InterPro" id="IPR050697">
    <property type="entry name" value="Adenylyl/Guanylyl_Cyclase_3/4"/>
</dbReference>
<comment type="caution">
    <text evidence="3">The sequence shown here is derived from an EMBL/GenBank/DDBJ whole genome shotgun (WGS) entry which is preliminary data.</text>
</comment>
<dbReference type="InterPro" id="IPR001054">
    <property type="entry name" value="A/G_cyclase"/>
</dbReference>
<evidence type="ECO:0000259" key="2">
    <source>
        <dbReference type="PROSITE" id="PS50125"/>
    </source>
</evidence>
<dbReference type="Pfam" id="PF00211">
    <property type="entry name" value="Guanylate_cyc"/>
    <property type="match status" value="1"/>
</dbReference>
<dbReference type="InterPro" id="IPR029787">
    <property type="entry name" value="Nucleotide_cyclase"/>
</dbReference>
<feature type="transmembrane region" description="Helical" evidence="1">
    <location>
        <begin position="347"/>
        <end position="367"/>
    </location>
</feature>
<dbReference type="SUPFAM" id="SSF55073">
    <property type="entry name" value="Nucleotide cyclase"/>
    <property type="match status" value="1"/>
</dbReference>
<organism evidence="3 4">
    <name type="scientific">Pelomonas dachongensis</name>
    <dbReference type="NCBI Taxonomy" id="3299029"/>
    <lineage>
        <taxon>Bacteria</taxon>
        <taxon>Pseudomonadati</taxon>
        <taxon>Pseudomonadota</taxon>
        <taxon>Betaproteobacteria</taxon>
        <taxon>Burkholderiales</taxon>
        <taxon>Sphaerotilaceae</taxon>
        <taxon>Roseateles</taxon>
    </lineage>
</organism>
<dbReference type="EMBL" id="JBIGHY010000005">
    <property type="protein sequence ID" value="MFG6415159.1"/>
    <property type="molecule type" value="Genomic_DNA"/>
</dbReference>
<evidence type="ECO:0000313" key="3">
    <source>
        <dbReference type="EMBL" id="MFG6415159.1"/>
    </source>
</evidence>
<feature type="transmembrane region" description="Helical" evidence="1">
    <location>
        <begin position="404"/>
        <end position="423"/>
    </location>
</feature>
<dbReference type="Gene3D" id="3.30.70.1230">
    <property type="entry name" value="Nucleotide cyclase"/>
    <property type="match status" value="1"/>
</dbReference>
<keyword evidence="1" id="KW-0472">Membrane</keyword>
<dbReference type="Pfam" id="PF05226">
    <property type="entry name" value="CHASE2"/>
    <property type="match status" value="1"/>
</dbReference>
<name>A0ABW7EP99_9BURK</name>
<keyword evidence="4" id="KW-1185">Reference proteome</keyword>
<reference evidence="3 4" key="1">
    <citation type="submission" date="2024-09" db="EMBL/GenBank/DDBJ databases">
        <title>Novel species of the genus Pelomonas and Roseateles isolated from streams.</title>
        <authorList>
            <person name="Lu H."/>
        </authorList>
    </citation>
    <scope>NUCLEOTIDE SEQUENCE [LARGE SCALE GENOMIC DNA]</scope>
    <source>
        <strain evidence="3 4">DC23W</strain>
    </source>
</reference>
<dbReference type="PANTHER" id="PTHR43081:SF1">
    <property type="entry name" value="ADENYLATE CYCLASE, TERMINAL-DIFFERENTIATION SPECIFIC"/>
    <property type="match status" value="1"/>
</dbReference>
<dbReference type="RefSeq" id="WP_394471230.1">
    <property type="nucleotide sequence ID" value="NZ_JBIGHY010000005.1"/>
</dbReference>
<keyword evidence="1" id="KW-0812">Transmembrane</keyword>
<dbReference type="InterPro" id="IPR007890">
    <property type="entry name" value="CHASE2"/>
</dbReference>
<proteinExistence type="predicted"/>
<gene>
    <name evidence="3" type="ORF">ACG02S_14770</name>
</gene>
<dbReference type="Proteomes" id="UP001606300">
    <property type="component" value="Unassembled WGS sequence"/>
</dbReference>
<protein>
    <submittedName>
        <fullName evidence="3">CHASE2 domain-containing protein</fullName>
    </submittedName>
</protein>
<keyword evidence="1" id="KW-1133">Transmembrane helix</keyword>
<feature type="transmembrane region" description="Helical" evidence="1">
    <location>
        <begin position="12"/>
        <end position="31"/>
    </location>
</feature>